<organism evidence="10 11">
    <name type="scientific">Biomphalaria glabrata</name>
    <name type="common">Bloodfluke planorb</name>
    <name type="synonym">Freshwater snail</name>
    <dbReference type="NCBI Taxonomy" id="6526"/>
    <lineage>
        <taxon>Eukaryota</taxon>
        <taxon>Metazoa</taxon>
        <taxon>Spiralia</taxon>
        <taxon>Lophotrochozoa</taxon>
        <taxon>Mollusca</taxon>
        <taxon>Gastropoda</taxon>
        <taxon>Heterobranchia</taxon>
        <taxon>Euthyneura</taxon>
        <taxon>Panpulmonata</taxon>
        <taxon>Hygrophila</taxon>
        <taxon>Lymnaeoidea</taxon>
        <taxon>Planorbidae</taxon>
        <taxon>Biomphalaria</taxon>
    </lineage>
</organism>
<dbReference type="RefSeq" id="XP_013061361.2">
    <property type="nucleotide sequence ID" value="XM_013205907.2"/>
</dbReference>
<evidence type="ECO:0000256" key="2">
    <source>
        <dbReference type="ARBA" id="ARBA00022692"/>
    </source>
</evidence>
<dbReference type="PANTHER" id="PTHR14568">
    <property type="entry name" value="TRANSMEMBRANE SUPERFAMILY 6 MEMBER 1/2"/>
    <property type="match status" value="1"/>
</dbReference>
<feature type="transmembrane region" description="Helical" evidence="8">
    <location>
        <begin position="223"/>
        <end position="242"/>
    </location>
</feature>
<feature type="transmembrane region" description="Helical" evidence="8">
    <location>
        <begin position="34"/>
        <end position="53"/>
    </location>
</feature>
<evidence type="ECO:0000256" key="7">
    <source>
        <dbReference type="PROSITE-ProRule" id="PRU01087"/>
    </source>
</evidence>
<comment type="similarity">
    <text evidence="6">Belongs to the TM6SF family.</text>
</comment>
<dbReference type="RefSeq" id="XP_055895603.1">
    <property type="nucleotide sequence ID" value="XM_056039628.1"/>
</dbReference>
<dbReference type="AlphaFoldDB" id="A0A9U8DUH8"/>
<feature type="transmembrane region" description="Helical" evidence="8">
    <location>
        <begin position="273"/>
        <end position="292"/>
    </location>
</feature>
<dbReference type="InterPro" id="IPR047195">
    <property type="entry name" value="TM6SF1-like"/>
</dbReference>
<accession>A0A9U8DUH8</accession>
<feature type="domain" description="EXPERA" evidence="9">
    <location>
        <begin position="61"/>
        <end position="184"/>
    </location>
</feature>
<evidence type="ECO:0000256" key="1">
    <source>
        <dbReference type="ARBA" id="ARBA00004127"/>
    </source>
</evidence>
<evidence type="ECO:0000259" key="9">
    <source>
        <dbReference type="PROSITE" id="PS51751"/>
    </source>
</evidence>
<evidence type="ECO:0000256" key="5">
    <source>
        <dbReference type="ARBA" id="ARBA00023136"/>
    </source>
</evidence>
<dbReference type="PROSITE" id="PS51751">
    <property type="entry name" value="EXPERA"/>
    <property type="match status" value="2"/>
</dbReference>
<evidence type="ECO:0000256" key="4">
    <source>
        <dbReference type="ARBA" id="ARBA00022989"/>
    </source>
</evidence>
<gene>
    <name evidence="11 12 13" type="primary">LOC106050850</name>
</gene>
<dbReference type="OrthoDB" id="8181520at2759"/>
<sequence length="391" mass="44321">MTLTGAIIVFLTSLAALPCSYTFNAISVLKDERLILITGLVTFTLVSGIPWIILRRRLQKVDSFFYVLSLLTFNSVMSLIIALENDGLIAEFMGSYLREGEPYLKTAHGTMMSYWDGIAHYALYLMMLAAVSWNQSFYDVGLYWIGSFGYSKLVLLLAVLMGKDGVGWPLLLHLPCVVISALMSVRFFHEKMQEVKKFKSHISSQDDKEDTKLLSLRKRPMDVILLIYYSFAICITLFRFTAVMEGNVSIVQQYKEKIEPYLSDSLPYPKAQLMINTLYFIPYYGLTIYSLIQPGQSWILSLILVHAGAASQGQFSYMGSSFHYRTPYIHRVPQTALARIIFWLVNGILFILPQIAAYCSLNNAKFYFLKATQSCRNGQLSSGTPVIKKTD</sequence>
<dbReference type="RefSeq" id="XP_055895671.1">
    <property type="nucleotide sequence ID" value="XM_056039696.1"/>
</dbReference>
<proteinExistence type="inferred from homology"/>
<feature type="transmembrane region" description="Helical" evidence="8">
    <location>
        <begin position="340"/>
        <end position="361"/>
    </location>
</feature>
<evidence type="ECO:0000256" key="3">
    <source>
        <dbReference type="ARBA" id="ARBA00022737"/>
    </source>
</evidence>
<evidence type="ECO:0000313" key="10">
    <source>
        <dbReference type="Proteomes" id="UP001165740"/>
    </source>
</evidence>
<dbReference type="GeneID" id="106050850"/>
<feature type="transmembrane region" description="Helical" evidence="8">
    <location>
        <begin position="65"/>
        <end position="83"/>
    </location>
</feature>
<keyword evidence="10" id="KW-1185">Reference proteome</keyword>
<feature type="domain" description="EXPERA" evidence="9">
    <location>
        <begin position="221"/>
        <end position="357"/>
    </location>
</feature>
<dbReference type="PANTHER" id="PTHR14568:SF8">
    <property type="entry name" value="EXPERA DOMAIN-CONTAINING PROTEIN"/>
    <property type="match status" value="1"/>
</dbReference>
<comment type="subcellular location">
    <subcellularLocation>
        <location evidence="1">Endomembrane system</location>
        <topology evidence="1">Multi-pass membrane protein</topology>
    </subcellularLocation>
</comment>
<feature type="transmembrane region" description="Helical" evidence="8">
    <location>
        <begin position="112"/>
        <end position="133"/>
    </location>
</feature>
<dbReference type="InterPro" id="IPR033118">
    <property type="entry name" value="EXPERA"/>
</dbReference>
<keyword evidence="2 7" id="KW-0812">Transmembrane</keyword>
<feature type="transmembrane region" description="Helical" evidence="8">
    <location>
        <begin position="140"/>
        <end position="160"/>
    </location>
</feature>
<keyword evidence="4 7" id="KW-1133">Transmembrane helix</keyword>
<evidence type="ECO:0000256" key="6">
    <source>
        <dbReference type="ARBA" id="ARBA00034760"/>
    </source>
</evidence>
<dbReference type="GO" id="GO:0016020">
    <property type="term" value="C:membrane"/>
    <property type="evidence" value="ECO:0007669"/>
    <property type="project" value="UniProtKB-UniRule"/>
</dbReference>
<feature type="transmembrane region" description="Helical" evidence="8">
    <location>
        <begin position="166"/>
        <end position="188"/>
    </location>
</feature>
<feature type="transmembrane region" description="Helical" evidence="8">
    <location>
        <begin position="299"/>
        <end position="320"/>
    </location>
</feature>
<protein>
    <submittedName>
        <fullName evidence="11 12">Transmembrane 6 superfamily member 1-like isoform X1</fullName>
    </submittedName>
</protein>
<keyword evidence="3" id="KW-0677">Repeat</keyword>
<dbReference type="OMA" id="FFMKPKQ"/>
<dbReference type="Pfam" id="PF26083">
    <property type="entry name" value="TM_Tm6sf2"/>
    <property type="match status" value="1"/>
</dbReference>
<dbReference type="InterPro" id="IPR059044">
    <property type="entry name" value="TM_Tm6sf1/2"/>
</dbReference>
<keyword evidence="5 7" id="KW-0472">Membrane</keyword>
<evidence type="ECO:0000313" key="11">
    <source>
        <dbReference type="RefSeq" id="XP_013061361.2"/>
    </source>
</evidence>
<name>A0A9U8DUH8_BIOGL</name>
<dbReference type="GO" id="GO:0012505">
    <property type="term" value="C:endomembrane system"/>
    <property type="evidence" value="ECO:0007669"/>
    <property type="project" value="UniProtKB-SubCell"/>
</dbReference>
<evidence type="ECO:0000313" key="12">
    <source>
        <dbReference type="RefSeq" id="XP_055895603.1"/>
    </source>
</evidence>
<reference evidence="11 12" key="1">
    <citation type="submission" date="2025-04" db="UniProtKB">
        <authorList>
            <consortium name="RefSeq"/>
        </authorList>
    </citation>
    <scope>IDENTIFICATION</scope>
</reference>
<dbReference type="CDD" id="cd21106">
    <property type="entry name" value="TM6SF1-like"/>
    <property type="match status" value="1"/>
</dbReference>
<evidence type="ECO:0000256" key="8">
    <source>
        <dbReference type="SAM" id="Phobius"/>
    </source>
</evidence>
<evidence type="ECO:0000313" key="13">
    <source>
        <dbReference type="RefSeq" id="XP_055895671.1"/>
    </source>
</evidence>
<dbReference type="Proteomes" id="UP001165740">
    <property type="component" value="Chromosome 1"/>
</dbReference>